<reference evidence="2 3" key="1">
    <citation type="submission" date="2023-02" db="EMBL/GenBank/DDBJ databases">
        <title>LHISI_Scaffold_Assembly.</title>
        <authorList>
            <person name="Stuart O.P."/>
            <person name="Cleave R."/>
            <person name="Magrath M.J.L."/>
            <person name="Mikheyev A.S."/>
        </authorList>
    </citation>
    <scope>NUCLEOTIDE SEQUENCE [LARGE SCALE GENOMIC DNA]</scope>
    <source>
        <strain evidence="2">Daus_M_001</strain>
        <tissue evidence="2">Leg muscle</tissue>
    </source>
</reference>
<dbReference type="EMBL" id="JARBHB010000003">
    <property type="protein sequence ID" value="KAJ8888969.1"/>
    <property type="molecule type" value="Genomic_DNA"/>
</dbReference>
<evidence type="ECO:0000313" key="3">
    <source>
        <dbReference type="Proteomes" id="UP001159363"/>
    </source>
</evidence>
<name>A0ABQ9HXZ3_9NEOP</name>
<proteinExistence type="predicted"/>
<keyword evidence="3" id="KW-1185">Reference proteome</keyword>
<evidence type="ECO:0000256" key="1">
    <source>
        <dbReference type="SAM" id="MobiDB-lite"/>
    </source>
</evidence>
<feature type="region of interest" description="Disordered" evidence="1">
    <location>
        <begin position="1"/>
        <end position="24"/>
    </location>
</feature>
<comment type="caution">
    <text evidence="2">The sequence shown here is derived from an EMBL/GenBank/DDBJ whole genome shotgun (WGS) entry which is preliminary data.</text>
</comment>
<organism evidence="2 3">
    <name type="scientific">Dryococelus australis</name>
    <dbReference type="NCBI Taxonomy" id="614101"/>
    <lineage>
        <taxon>Eukaryota</taxon>
        <taxon>Metazoa</taxon>
        <taxon>Ecdysozoa</taxon>
        <taxon>Arthropoda</taxon>
        <taxon>Hexapoda</taxon>
        <taxon>Insecta</taxon>
        <taxon>Pterygota</taxon>
        <taxon>Neoptera</taxon>
        <taxon>Polyneoptera</taxon>
        <taxon>Phasmatodea</taxon>
        <taxon>Verophasmatodea</taxon>
        <taxon>Anareolatae</taxon>
        <taxon>Phasmatidae</taxon>
        <taxon>Eurycanthinae</taxon>
        <taxon>Dryococelus</taxon>
    </lineage>
</organism>
<evidence type="ECO:0000313" key="2">
    <source>
        <dbReference type="EMBL" id="KAJ8888969.1"/>
    </source>
</evidence>
<feature type="compositionally biased region" description="Basic and acidic residues" evidence="1">
    <location>
        <begin position="10"/>
        <end position="24"/>
    </location>
</feature>
<gene>
    <name evidence="2" type="ORF">PR048_008463</name>
</gene>
<accession>A0ABQ9HXZ3</accession>
<dbReference type="Proteomes" id="UP001159363">
    <property type="component" value="Chromosome 3"/>
</dbReference>
<sequence length="94" mass="10963">MDDTSGGRTGRTDKQIRPAKETMTDELLKPKPKKVRKLKNQLREDFQLDMTNWYVSFDNKTQNKEKIYSNTSKDKLATENANIDKDTTTIRIPK</sequence>
<protein>
    <submittedName>
        <fullName evidence="2">Uncharacterized protein</fullName>
    </submittedName>
</protein>